<evidence type="ECO:0000313" key="11">
    <source>
        <dbReference type="Proteomes" id="UP001157134"/>
    </source>
</evidence>
<dbReference type="GO" id="GO:0016874">
    <property type="term" value="F:ligase activity"/>
    <property type="evidence" value="ECO:0007669"/>
    <property type="project" value="UniProtKB-KW"/>
</dbReference>
<dbReference type="PANTHER" id="PTHR43767:SF8">
    <property type="entry name" value="LONG-CHAIN-FATTY-ACID--COA LIGASE"/>
    <property type="match status" value="1"/>
</dbReference>
<dbReference type="Gene3D" id="3.30.300.30">
    <property type="match status" value="1"/>
</dbReference>
<feature type="domain" description="AMP-binding enzyme C-terminal" evidence="9">
    <location>
        <begin position="439"/>
        <end position="512"/>
    </location>
</feature>
<comment type="caution">
    <text evidence="10">The sequence shown here is derived from an EMBL/GenBank/DDBJ whole genome shotgun (WGS) entry which is preliminary data.</text>
</comment>
<dbReference type="EMBL" id="BSSV01000005">
    <property type="protein sequence ID" value="GLX86128.1"/>
    <property type="molecule type" value="Genomic_DNA"/>
</dbReference>
<dbReference type="InterPro" id="IPR050237">
    <property type="entry name" value="ATP-dep_AMP-bd_enzyme"/>
</dbReference>
<dbReference type="Proteomes" id="UP001157134">
    <property type="component" value="Unassembled WGS sequence"/>
</dbReference>
<keyword evidence="11" id="KW-1185">Reference proteome</keyword>
<evidence type="ECO:0000259" key="9">
    <source>
        <dbReference type="Pfam" id="PF13193"/>
    </source>
</evidence>
<dbReference type="CDD" id="cd05936">
    <property type="entry name" value="FC-FACS_FadD_like"/>
    <property type="match status" value="1"/>
</dbReference>
<evidence type="ECO:0000256" key="7">
    <source>
        <dbReference type="ARBA" id="ARBA00042773"/>
    </source>
</evidence>
<accession>A0ABQ6HDF4</accession>
<dbReference type="PROSITE" id="PS00455">
    <property type="entry name" value="AMP_BINDING"/>
    <property type="match status" value="1"/>
</dbReference>
<comment type="pathway">
    <text evidence="2">Lipid metabolism; fatty acid beta-oxidation.</text>
</comment>
<dbReference type="InterPro" id="IPR000873">
    <property type="entry name" value="AMP-dep_synth/lig_dom"/>
</dbReference>
<dbReference type="RefSeq" id="WP_284298861.1">
    <property type="nucleotide sequence ID" value="NZ_BSSV01000005.1"/>
</dbReference>
<feature type="domain" description="AMP-dependent synthetase/ligase" evidence="8">
    <location>
        <begin position="19"/>
        <end position="389"/>
    </location>
</feature>
<sequence length="520" mass="57002">MTTTSALELQHHSLADFIEATLAKFAEKPAFSCLGQTLSFAEIEQKSRALACFLQEHPAINAGDRIAIQLPNLIQYPIAAYGALRAGLVLVNTNPLYTPREMQHQFKDSGAKVLVILEDLLPKFDAIKSETEVELVITTKAPDLLMPDAKDAPQGCTSLNAILTDYHSQTLLKRPTVSGDDNCVLQYTGGTTGVSKGACLSHHNVIANAVQVFERLDDKCIEGEETFVCPLPLYHIYAFTVNMVMFFSRGSLNVLIPNPRDLDAFVNQIKPFQFTGFSGINTLFVGLCHHPAFKTLDFSKLKLTISGGTALTSSAVDIWKQVTSCSITEGYGLSETSPVLCFNTPDHEVLGSVGKPLVGTEIELWNDKDEVAEEGQIVARGPQVMSGYWNMPDETAKVMKDGFFKTGDVGIRLDSGEIKIVDRLKDMIIVSGFNVYPNEVEDVLTKHNSILEAAVIGEPDDKTGEKVAAYITIEASVTAEEVIEHCRAHLTAYKVPKKVVVLDELPKSTVGKILRRELRK</sequence>
<comment type="subcellular location">
    <subcellularLocation>
        <location evidence="1">Membrane</location>
        <topology evidence="1">Peripheral membrane protein</topology>
    </subcellularLocation>
</comment>
<dbReference type="Gene3D" id="3.40.50.12780">
    <property type="entry name" value="N-terminal domain of ligase-like"/>
    <property type="match status" value="1"/>
</dbReference>
<evidence type="ECO:0000256" key="6">
    <source>
        <dbReference type="ARBA" id="ARBA00039545"/>
    </source>
</evidence>
<evidence type="ECO:0000256" key="2">
    <source>
        <dbReference type="ARBA" id="ARBA00005005"/>
    </source>
</evidence>
<evidence type="ECO:0000256" key="1">
    <source>
        <dbReference type="ARBA" id="ARBA00004170"/>
    </source>
</evidence>
<dbReference type="SUPFAM" id="SSF56801">
    <property type="entry name" value="Acetyl-CoA synthetase-like"/>
    <property type="match status" value="1"/>
</dbReference>
<reference evidence="10 11" key="1">
    <citation type="submission" date="2023-03" db="EMBL/GenBank/DDBJ databases">
        <title>Thalassotalea loyana LMG 22536T draft genome sequence.</title>
        <authorList>
            <person name="Sawabe T."/>
        </authorList>
    </citation>
    <scope>NUCLEOTIDE SEQUENCE [LARGE SCALE GENOMIC DNA]</scope>
    <source>
        <strain evidence="10 11">LMG 22536</strain>
    </source>
</reference>
<dbReference type="Pfam" id="PF00501">
    <property type="entry name" value="AMP-binding"/>
    <property type="match status" value="1"/>
</dbReference>
<dbReference type="InterPro" id="IPR020845">
    <property type="entry name" value="AMP-binding_CS"/>
</dbReference>
<dbReference type="EC" id="6.2.1.3" evidence="5"/>
<keyword evidence="3 10" id="KW-0436">Ligase</keyword>
<dbReference type="InterPro" id="IPR045851">
    <property type="entry name" value="AMP-bd_C_sf"/>
</dbReference>
<dbReference type="InterPro" id="IPR042099">
    <property type="entry name" value="ANL_N_sf"/>
</dbReference>
<evidence type="ECO:0000313" key="10">
    <source>
        <dbReference type="EMBL" id="GLX86128.1"/>
    </source>
</evidence>
<dbReference type="InterPro" id="IPR025110">
    <property type="entry name" value="AMP-bd_C"/>
</dbReference>
<proteinExistence type="predicted"/>
<dbReference type="PANTHER" id="PTHR43767">
    <property type="entry name" value="LONG-CHAIN-FATTY-ACID--COA LIGASE"/>
    <property type="match status" value="1"/>
</dbReference>
<protein>
    <recommendedName>
        <fullName evidence="6">Long-chain-fatty-acid--CoA ligase</fullName>
        <ecNumber evidence="5">6.2.1.3</ecNumber>
    </recommendedName>
    <alternativeName>
        <fullName evidence="7">Long-chain acyl-CoA synthetase</fullName>
    </alternativeName>
</protein>
<organism evidence="10 11">
    <name type="scientific">Thalassotalea loyana</name>
    <dbReference type="NCBI Taxonomy" id="280483"/>
    <lineage>
        <taxon>Bacteria</taxon>
        <taxon>Pseudomonadati</taxon>
        <taxon>Pseudomonadota</taxon>
        <taxon>Gammaproteobacteria</taxon>
        <taxon>Alteromonadales</taxon>
        <taxon>Colwelliaceae</taxon>
        <taxon>Thalassotalea</taxon>
    </lineage>
</organism>
<gene>
    <name evidence="10" type="primary">fadD_2</name>
    <name evidence="10" type="ORF">tloyanaT_23810</name>
</gene>
<evidence type="ECO:0000259" key="8">
    <source>
        <dbReference type="Pfam" id="PF00501"/>
    </source>
</evidence>
<evidence type="ECO:0000256" key="3">
    <source>
        <dbReference type="ARBA" id="ARBA00022598"/>
    </source>
</evidence>
<name>A0ABQ6HDF4_9GAMM</name>
<keyword evidence="4" id="KW-0472">Membrane</keyword>
<dbReference type="Pfam" id="PF13193">
    <property type="entry name" value="AMP-binding_C"/>
    <property type="match status" value="1"/>
</dbReference>
<evidence type="ECO:0000256" key="5">
    <source>
        <dbReference type="ARBA" id="ARBA00026121"/>
    </source>
</evidence>
<evidence type="ECO:0000256" key="4">
    <source>
        <dbReference type="ARBA" id="ARBA00023136"/>
    </source>
</evidence>